<dbReference type="Pfam" id="PF13450">
    <property type="entry name" value="NAD_binding_8"/>
    <property type="match status" value="1"/>
</dbReference>
<dbReference type="AlphaFoldDB" id="A0A382IGM6"/>
<organism evidence="1">
    <name type="scientific">marine metagenome</name>
    <dbReference type="NCBI Taxonomy" id="408172"/>
    <lineage>
        <taxon>unclassified sequences</taxon>
        <taxon>metagenomes</taxon>
        <taxon>ecological metagenomes</taxon>
    </lineage>
</organism>
<dbReference type="PANTHER" id="PTHR43734">
    <property type="entry name" value="PHYTOENE DESATURASE"/>
    <property type="match status" value="1"/>
</dbReference>
<evidence type="ECO:0008006" key="2">
    <source>
        <dbReference type="Google" id="ProtNLM"/>
    </source>
</evidence>
<sequence length="163" mass="18106">MSKCDVVVIGAGAAGLTAGALLAAEGKSVQVLERSPHLGGRALAVEDEGFTVNLGGHLIEDSGSGITKVFEHVGKRLIHGEVSKEMPVWDNETRTWGSIRDRIPNKSEVKKIIKVLTETSWDELEEWDDRPLRQWLVQHTSDQGVIDLYENISVLECMTDNWW</sequence>
<dbReference type="InterPro" id="IPR036188">
    <property type="entry name" value="FAD/NAD-bd_sf"/>
</dbReference>
<gene>
    <name evidence="1" type="ORF">METZ01_LOCUS251728</name>
</gene>
<dbReference type="EMBL" id="UINC01067316">
    <property type="protein sequence ID" value="SVB98874.1"/>
    <property type="molecule type" value="Genomic_DNA"/>
</dbReference>
<accession>A0A382IGM6</accession>
<dbReference type="Gene3D" id="3.50.50.60">
    <property type="entry name" value="FAD/NAD(P)-binding domain"/>
    <property type="match status" value="1"/>
</dbReference>
<proteinExistence type="predicted"/>
<dbReference type="SUPFAM" id="SSF51905">
    <property type="entry name" value="FAD/NAD(P)-binding domain"/>
    <property type="match status" value="1"/>
</dbReference>
<reference evidence="1" key="1">
    <citation type="submission" date="2018-05" db="EMBL/GenBank/DDBJ databases">
        <authorList>
            <person name="Lanie J.A."/>
            <person name="Ng W.-L."/>
            <person name="Kazmierczak K.M."/>
            <person name="Andrzejewski T.M."/>
            <person name="Davidsen T.M."/>
            <person name="Wayne K.J."/>
            <person name="Tettelin H."/>
            <person name="Glass J.I."/>
            <person name="Rusch D."/>
            <person name="Podicherti R."/>
            <person name="Tsui H.-C.T."/>
            <person name="Winkler M.E."/>
        </authorList>
    </citation>
    <scope>NUCLEOTIDE SEQUENCE</scope>
</reference>
<evidence type="ECO:0000313" key="1">
    <source>
        <dbReference type="EMBL" id="SVB98874.1"/>
    </source>
</evidence>
<dbReference type="PANTHER" id="PTHR43734:SF4">
    <property type="entry name" value="AMINE OXIDASE DOMAIN-CONTAINING PROTEIN"/>
    <property type="match status" value="1"/>
</dbReference>
<name>A0A382IGM6_9ZZZZ</name>
<feature type="non-terminal residue" evidence="1">
    <location>
        <position position="163"/>
    </location>
</feature>
<protein>
    <recommendedName>
        <fullName evidence="2">Amine oxidase domain-containing protein</fullName>
    </recommendedName>
</protein>